<dbReference type="InterPro" id="IPR045096">
    <property type="entry name" value="EDR2-like"/>
</dbReference>
<organism evidence="3">
    <name type="scientific">Spumella elongata</name>
    <dbReference type="NCBI Taxonomy" id="89044"/>
    <lineage>
        <taxon>Eukaryota</taxon>
        <taxon>Sar</taxon>
        <taxon>Stramenopiles</taxon>
        <taxon>Ochrophyta</taxon>
        <taxon>Chrysophyceae</taxon>
        <taxon>Chromulinales</taxon>
        <taxon>Chromulinaceae</taxon>
        <taxon>Spumella</taxon>
    </lineage>
</organism>
<dbReference type="PANTHER" id="PTHR12136:SF41">
    <property type="entry name" value="PLECKSTRIN HOMOLOGY (PH) AND LIPID-BINDING START DOMAINS-CONTAINING PROTEIN"/>
    <property type="match status" value="1"/>
</dbReference>
<protein>
    <recommendedName>
        <fullName evidence="2">Protein ENHANCED DISEASE RESISTANCE 2 C-terminal domain-containing protein</fullName>
    </recommendedName>
</protein>
<name>A0A7S3HM48_9STRA</name>
<dbReference type="PANTHER" id="PTHR12136">
    <property type="entry name" value="ENHANCED DISEASE RESISTANCE-RELATED"/>
    <property type="match status" value="1"/>
</dbReference>
<reference evidence="3" key="1">
    <citation type="submission" date="2021-01" db="EMBL/GenBank/DDBJ databases">
        <authorList>
            <person name="Corre E."/>
            <person name="Pelletier E."/>
            <person name="Niang G."/>
            <person name="Scheremetjew M."/>
            <person name="Finn R."/>
            <person name="Kale V."/>
            <person name="Holt S."/>
            <person name="Cochrane G."/>
            <person name="Meng A."/>
            <person name="Brown T."/>
            <person name="Cohen L."/>
        </authorList>
    </citation>
    <scope>NUCLEOTIDE SEQUENCE</scope>
    <source>
        <strain evidence="3">CCAP 955/1</strain>
    </source>
</reference>
<dbReference type="AlphaFoldDB" id="A0A7S3HM48"/>
<feature type="domain" description="Protein ENHANCED DISEASE RESISTANCE 2 C-terminal" evidence="2">
    <location>
        <begin position="142"/>
        <end position="429"/>
    </location>
</feature>
<feature type="region of interest" description="Disordered" evidence="1">
    <location>
        <begin position="243"/>
        <end position="309"/>
    </location>
</feature>
<feature type="compositionally biased region" description="Basic residues" evidence="1">
    <location>
        <begin position="285"/>
        <end position="295"/>
    </location>
</feature>
<sequence>MDGGQFDTKEEATKHLESMEEFLPSCTYQIDPNDAVLLLRDPLLRASSSATNDSDRTLIEGCVKRLHECEKLVESTMITSSFPGRRLLKEEFAFVNKFVADSEVVLKTKFTDHRTWGSNVPEALVLKDMLGALPLTSINGDEKFQVRGANYLADGKKVPAGPPLFFLRGLQVIEQPKGSAAVGHVALQDWCGFPKTYDQYNEWLILNYMVPGTTHVNVVCLFTASREALEVINSIGASQITETNARAEHSEHAQPQTHVHTPGPPHHTQHPHPHLHSPAHTPTQSRRKSISKKHPHPLDSPQSSLYSPKKMPSWANSLLRFYTGDDAYRNRTFKLFPRMVKASWAIQAAVGTKPALIGNKKLELKYFRGPGYMEVDIDLSSSTIATHILGMVRGVSKSMVVDLGVGLEGTTEDELPEAILGQARFNRVDLDSGAPLLTAKRN</sequence>
<dbReference type="EMBL" id="HBIC01054339">
    <property type="protein sequence ID" value="CAE0299032.1"/>
    <property type="molecule type" value="Transcribed_RNA"/>
</dbReference>
<proteinExistence type="predicted"/>
<gene>
    <name evidence="3" type="ORF">SELO1098_LOCUS27886</name>
</gene>
<dbReference type="Pfam" id="PF07059">
    <property type="entry name" value="EDR2_C"/>
    <property type="match status" value="1"/>
</dbReference>
<evidence type="ECO:0000259" key="2">
    <source>
        <dbReference type="Pfam" id="PF07059"/>
    </source>
</evidence>
<accession>A0A7S3HM48</accession>
<feature type="compositionally biased region" description="Basic residues" evidence="1">
    <location>
        <begin position="267"/>
        <end position="277"/>
    </location>
</feature>
<evidence type="ECO:0000256" key="1">
    <source>
        <dbReference type="SAM" id="MobiDB-lite"/>
    </source>
</evidence>
<dbReference type="InterPro" id="IPR009769">
    <property type="entry name" value="EDR2_C"/>
</dbReference>
<evidence type="ECO:0000313" key="3">
    <source>
        <dbReference type="EMBL" id="CAE0299032.1"/>
    </source>
</evidence>